<comment type="caution">
    <text evidence="2">The sequence shown here is derived from an EMBL/GenBank/DDBJ whole genome shotgun (WGS) entry which is preliminary data.</text>
</comment>
<dbReference type="EMBL" id="VORY01000017">
    <property type="protein sequence ID" value="TXD92786.1"/>
    <property type="molecule type" value="Genomic_DNA"/>
</dbReference>
<dbReference type="AlphaFoldDB" id="A0A5C6ZUC1"/>
<evidence type="ECO:0000313" key="3">
    <source>
        <dbReference type="Proteomes" id="UP000321367"/>
    </source>
</evidence>
<dbReference type="PROSITE" id="PS51257">
    <property type="entry name" value="PROKAR_LIPOPROTEIN"/>
    <property type="match status" value="1"/>
</dbReference>
<dbReference type="RefSeq" id="WP_146933487.1">
    <property type="nucleotide sequence ID" value="NZ_CBCSHZ010000016.1"/>
</dbReference>
<keyword evidence="1" id="KW-0732">Signal</keyword>
<feature type="signal peptide" evidence="1">
    <location>
        <begin position="1"/>
        <end position="21"/>
    </location>
</feature>
<accession>A0A5C6ZUC1</accession>
<sequence>MKKSFLTLAAIALVLSFTSCKDESAEQTEVEVIEEVEAPVEVIETPSEEVMDSTDVDAMEVEENVTETAVN</sequence>
<dbReference type="Proteomes" id="UP000321367">
    <property type="component" value="Unassembled WGS sequence"/>
</dbReference>
<protein>
    <submittedName>
        <fullName evidence="2">Uncharacterized protein</fullName>
    </submittedName>
</protein>
<proteinExistence type="predicted"/>
<feature type="chain" id="PRO_5022731317" evidence="1">
    <location>
        <begin position="22"/>
        <end position="71"/>
    </location>
</feature>
<evidence type="ECO:0000256" key="1">
    <source>
        <dbReference type="SAM" id="SignalP"/>
    </source>
</evidence>
<keyword evidence="3" id="KW-1185">Reference proteome</keyword>
<organism evidence="2 3">
    <name type="scientific">Gillisia hiemivivida</name>
    <dbReference type="NCBI Taxonomy" id="291190"/>
    <lineage>
        <taxon>Bacteria</taxon>
        <taxon>Pseudomonadati</taxon>
        <taxon>Bacteroidota</taxon>
        <taxon>Flavobacteriia</taxon>
        <taxon>Flavobacteriales</taxon>
        <taxon>Flavobacteriaceae</taxon>
        <taxon>Gillisia</taxon>
    </lineage>
</organism>
<name>A0A5C6ZUC1_9FLAO</name>
<evidence type="ECO:0000313" key="2">
    <source>
        <dbReference type="EMBL" id="TXD92786.1"/>
    </source>
</evidence>
<gene>
    <name evidence="2" type="ORF">ES724_12720</name>
</gene>
<reference evidence="2 3" key="1">
    <citation type="submission" date="2019-08" db="EMBL/GenBank/DDBJ databases">
        <title>Genome sequence of Gillisia hiemivivida IC154 (type strain).</title>
        <authorList>
            <person name="Bowman J.P."/>
        </authorList>
    </citation>
    <scope>NUCLEOTIDE SEQUENCE [LARGE SCALE GENOMIC DNA]</scope>
    <source>
        <strain evidence="2 3">IC154</strain>
    </source>
</reference>